<dbReference type="Pfam" id="PF07660">
    <property type="entry name" value="STN"/>
    <property type="match status" value="1"/>
</dbReference>
<feature type="short sequence motif" description="TonB C-terminal box" evidence="15">
    <location>
        <begin position="808"/>
        <end position="825"/>
    </location>
</feature>
<dbReference type="RefSeq" id="WP_184858011.1">
    <property type="nucleotide sequence ID" value="NZ_JACHLK010000005.1"/>
</dbReference>
<keyword evidence="4 14" id="KW-1134">Transmembrane beta strand</keyword>
<dbReference type="GO" id="GO:0015891">
    <property type="term" value="P:siderophore transport"/>
    <property type="evidence" value="ECO:0007669"/>
    <property type="project" value="InterPro"/>
</dbReference>
<dbReference type="InterPro" id="IPR000531">
    <property type="entry name" value="Beta-barrel_TonB"/>
</dbReference>
<evidence type="ECO:0000256" key="13">
    <source>
        <dbReference type="ARBA" id="ARBA00023237"/>
    </source>
</evidence>
<sequence>MPLHTLPPRHSAFRRPAPLRRSALALASLLALAVHAQQPAPASAAAAAPTVVLDLPAAPLDQALNALAQRSGVQVVFASSLAAGRTAPAVRGSFTPQRALEQLLAGTGLAARIADGGKTFVVEPAPAAPARAPAASLGEVKVTAQTEREGPTEGSGSYTTPITRTATGLTLSPRDTPQSISVVTRERMDEQAMATVADALRNTAGVSVNALDRGRNNLSVRGFTVSKFQFDGVPVDTGNIGIETANTVLYDRVDVLRGATGLLTGTGDASATINLVRKRAASKVFTGSAAVQVGSWGQRSGTVDLSTPLNADASVRARLVAHANEQDAFIDWEHTRNTTLYGTVEADLGLQTRLNVGLSEQRDRRDGLTWVGMPYWFSDGTRTHWDRSKSIATHWNFWNTTEQTAFATLQHRFDNRWVVNAVLDYHRQEEESKLLWNTGNTVHPVTGLGQTGRPYHYLTLPTQRTVGMTATGPFTLLGRTHEATFGLTHSRSDSAWSNRAVLSGQSQAMPSLITWDGNFPEQAMGERIWGQGTHTTQTGVYGAARLQVADPLKLILGGRATYWRRDLAGGGVPEVHLRESGVFTPYAGLVFDLNEHTSAYASYTDVFKPQTQRDRSGNYLDPLKGKNYELGVKGEFMDGQLNASAALFQVRQDNFAVRDGDFFVPGTTTAAYYAAKGVTAKGYEMEIAGRIAPGWNLSASWTHYSARDAARADVALDHPRKLLRLFSSYTLPGAWNKLTLGGGVNWQSTLLTTAVNPGTGLRERVGQPAYALVNLMARYAISEQLALQLNVSNALDKKYYSSASVSGGYLWGEPRRVTAALNYKF</sequence>
<evidence type="ECO:0000256" key="15">
    <source>
        <dbReference type="PROSITE-ProRule" id="PRU10144"/>
    </source>
</evidence>
<evidence type="ECO:0000256" key="6">
    <source>
        <dbReference type="ARBA" id="ARBA00022692"/>
    </source>
</evidence>
<proteinExistence type="inferred from homology"/>
<dbReference type="InterPro" id="IPR012910">
    <property type="entry name" value="Plug_dom"/>
</dbReference>
<dbReference type="PANTHER" id="PTHR32552:SF74">
    <property type="entry name" value="HYDROXAMATE SIDEROPHORE RECEPTOR FHUE"/>
    <property type="match status" value="1"/>
</dbReference>
<evidence type="ECO:0000256" key="1">
    <source>
        <dbReference type="ARBA" id="ARBA00004571"/>
    </source>
</evidence>
<dbReference type="Proteomes" id="UP000575083">
    <property type="component" value="Unassembled WGS sequence"/>
</dbReference>
<evidence type="ECO:0000259" key="19">
    <source>
        <dbReference type="SMART" id="SM00965"/>
    </source>
</evidence>
<keyword evidence="6 14" id="KW-0812">Transmembrane</keyword>
<evidence type="ECO:0000256" key="14">
    <source>
        <dbReference type="PROSITE-ProRule" id="PRU01360"/>
    </source>
</evidence>
<comment type="caution">
    <text evidence="20">The sequence shown here is derived from an EMBL/GenBank/DDBJ whole genome shotgun (WGS) entry which is preliminary data.</text>
</comment>
<evidence type="ECO:0000256" key="8">
    <source>
        <dbReference type="ARBA" id="ARBA00023004"/>
    </source>
</evidence>
<evidence type="ECO:0000256" key="12">
    <source>
        <dbReference type="ARBA" id="ARBA00023170"/>
    </source>
</evidence>
<keyword evidence="3 14" id="KW-0813">Transport</keyword>
<evidence type="ECO:0000256" key="10">
    <source>
        <dbReference type="ARBA" id="ARBA00023077"/>
    </source>
</evidence>
<keyword evidence="7 18" id="KW-0732">Signal</keyword>
<keyword evidence="8" id="KW-0408">Iron</keyword>
<dbReference type="InterPro" id="IPR010917">
    <property type="entry name" value="TonB_rcpt_CS"/>
</dbReference>
<keyword evidence="10 16" id="KW-0798">TonB box</keyword>
<keyword evidence="9" id="KW-0406">Ion transport</keyword>
<dbReference type="PROSITE" id="PS01156">
    <property type="entry name" value="TONB_DEPENDENT_REC_2"/>
    <property type="match status" value="1"/>
</dbReference>
<dbReference type="Gene3D" id="3.55.50.30">
    <property type="match status" value="1"/>
</dbReference>
<keyword evidence="5" id="KW-0410">Iron transport</keyword>
<evidence type="ECO:0000256" key="16">
    <source>
        <dbReference type="RuleBase" id="RU003357"/>
    </source>
</evidence>
<keyword evidence="13 14" id="KW-0998">Cell outer membrane</keyword>
<dbReference type="SMART" id="SM00965">
    <property type="entry name" value="STN"/>
    <property type="match status" value="1"/>
</dbReference>
<evidence type="ECO:0000256" key="18">
    <source>
        <dbReference type="SAM" id="SignalP"/>
    </source>
</evidence>
<dbReference type="PANTHER" id="PTHR32552">
    <property type="entry name" value="FERRICHROME IRON RECEPTOR-RELATED"/>
    <property type="match status" value="1"/>
</dbReference>
<dbReference type="CDD" id="cd01347">
    <property type="entry name" value="ligand_gated_channel"/>
    <property type="match status" value="1"/>
</dbReference>
<evidence type="ECO:0000313" key="20">
    <source>
        <dbReference type="EMBL" id="MBB6560229.1"/>
    </source>
</evidence>
<dbReference type="Pfam" id="PF00593">
    <property type="entry name" value="TonB_dep_Rec_b-barrel"/>
    <property type="match status" value="1"/>
</dbReference>
<dbReference type="InterPro" id="IPR011662">
    <property type="entry name" value="Secretin/TonB_short_N"/>
</dbReference>
<dbReference type="InterPro" id="IPR039426">
    <property type="entry name" value="TonB-dep_rcpt-like"/>
</dbReference>
<evidence type="ECO:0000256" key="11">
    <source>
        <dbReference type="ARBA" id="ARBA00023136"/>
    </source>
</evidence>
<dbReference type="InterPro" id="IPR010105">
    <property type="entry name" value="TonB_sidphr_rcpt"/>
</dbReference>
<feature type="compositionally biased region" description="Polar residues" evidence="17">
    <location>
        <begin position="154"/>
        <end position="178"/>
    </location>
</feature>
<dbReference type="Gene3D" id="2.170.130.10">
    <property type="entry name" value="TonB-dependent receptor, plug domain"/>
    <property type="match status" value="1"/>
</dbReference>
<keyword evidence="11 14" id="KW-0472">Membrane</keyword>
<organism evidence="20 21">
    <name type="scientific">Acidovorax soli</name>
    <dbReference type="NCBI Taxonomy" id="592050"/>
    <lineage>
        <taxon>Bacteria</taxon>
        <taxon>Pseudomonadati</taxon>
        <taxon>Pseudomonadota</taxon>
        <taxon>Betaproteobacteria</taxon>
        <taxon>Burkholderiales</taxon>
        <taxon>Comamonadaceae</taxon>
        <taxon>Acidovorax</taxon>
    </lineage>
</organism>
<evidence type="ECO:0000256" key="17">
    <source>
        <dbReference type="SAM" id="MobiDB-lite"/>
    </source>
</evidence>
<evidence type="ECO:0000256" key="3">
    <source>
        <dbReference type="ARBA" id="ARBA00022448"/>
    </source>
</evidence>
<dbReference type="SUPFAM" id="SSF56935">
    <property type="entry name" value="Porins"/>
    <property type="match status" value="1"/>
</dbReference>
<dbReference type="EMBL" id="JACHLK010000005">
    <property type="protein sequence ID" value="MBB6560229.1"/>
    <property type="molecule type" value="Genomic_DNA"/>
</dbReference>
<dbReference type="PROSITE" id="PS52016">
    <property type="entry name" value="TONB_DEPENDENT_REC_3"/>
    <property type="match status" value="1"/>
</dbReference>
<accession>A0A7X0PEE9</accession>
<dbReference type="FunFam" id="2.170.130.10:FF:000010">
    <property type="entry name" value="Ferripyoverdine receptor"/>
    <property type="match status" value="1"/>
</dbReference>
<comment type="subcellular location">
    <subcellularLocation>
        <location evidence="1 14">Cell outer membrane</location>
        <topology evidence="1 14">Multi-pass membrane protein</topology>
    </subcellularLocation>
</comment>
<dbReference type="GO" id="GO:0038023">
    <property type="term" value="F:signaling receptor activity"/>
    <property type="evidence" value="ECO:0007669"/>
    <property type="project" value="InterPro"/>
</dbReference>
<dbReference type="InterPro" id="IPR037066">
    <property type="entry name" value="Plug_dom_sf"/>
</dbReference>
<comment type="similarity">
    <text evidence="2 14 16">Belongs to the TonB-dependent receptor family.</text>
</comment>
<dbReference type="NCBIfam" id="TIGR01783">
    <property type="entry name" value="TonB-siderophor"/>
    <property type="match status" value="1"/>
</dbReference>
<keyword evidence="21" id="KW-1185">Reference proteome</keyword>
<dbReference type="GO" id="GO:0009279">
    <property type="term" value="C:cell outer membrane"/>
    <property type="evidence" value="ECO:0007669"/>
    <property type="project" value="UniProtKB-SubCell"/>
</dbReference>
<protein>
    <submittedName>
        <fullName evidence="20">Outer membrane receptor for ferric coprogen and ferric-rhodotorulic acid</fullName>
    </submittedName>
</protein>
<feature type="domain" description="Secretin/TonB short N-terminal" evidence="19">
    <location>
        <begin position="73"/>
        <end position="125"/>
    </location>
</feature>
<dbReference type="GO" id="GO:0015344">
    <property type="term" value="F:siderophore uptake transmembrane transporter activity"/>
    <property type="evidence" value="ECO:0007669"/>
    <property type="project" value="TreeGrafter"/>
</dbReference>
<evidence type="ECO:0000256" key="4">
    <source>
        <dbReference type="ARBA" id="ARBA00022452"/>
    </source>
</evidence>
<evidence type="ECO:0000256" key="9">
    <source>
        <dbReference type="ARBA" id="ARBA00023065"/>
    </source>
</evidence>
<dbReference type="Gene3D" id="2.40.170.20">
    <property type="entry name" value="TonB-dependent receptor, beta-barrel domain"/>
    <property type="match status" value="1"/>
</dbReference>
<evidence type="ECO:0000256" key="7">
    <source>
        <dbReference type="ARBA" id="ARBA00022729"/>
    </source>
</evidence>
<dbReference type="Pfam" id="PF07715">
    <property type="entry name" value="Plug"/>
    <property type="match status" value="1"/>
</dbReference>
<evidence type="ECO:0000256" key="2">
    <source>
        <dbReference type="ARBA" id="ARBA00009810"/>
    </source>
</evidence>
<name>A0A7X0PEE9_9BURK</name>
<dbReference type="InterPro" id="IPR036942">
    <property type="entry name" value="Beta-barrel_TonB_sf"/>
</dbReference>
<feature type="chain" id="PRO_5030960474" evidence="18">
    <location>
        <begin position="37"/>
        <end position="825"/>
    </location>
</feature>
<feature type="region of interest" description="Disordered" evidence="17">
    <location>
        <begin position="141"/>
        <end position="178"/>
    </location>
</feature>
<keyword evidence="12 20" id="KW-0675">Receptor</keyword>
<feature type="signal peptide" evidence="18">
    <location>
        <begin position="1"/>
        <end position="36"/>
    </location>
</feature>
<gene>
    <name evidence="20" type="ORF">HNP48_002903</name>
</gene>
<evidence type="ECO:0000313" key="21">
    <source>
        <dbReference type="Proteomes" id="UP000575083"/>
    </source>
</evidence>
<evidence type="ECO:0000256" key="5">
    <source>
        <dbReference type="ARBA" id="ARBA00022496"/>
    </source>
</evidence>
<dbReference type="AlphaFoldDB" id="A0A7X0PEE9"/>
<reference evidence="20 21" key="1">
    <citation type="submission" date="2020-08" db="EMBL/GenBank/DDBJ databases">
        <title>Functional genomics of gut bacteria from endangered species of beetles.</title>
        <authorList>
            <person name="Carlos-Shanley C."/>
        </authorList>
    </citation>
    <scope>NUCLEOTIDE SEQUENCE [LARGE SCALE GENOMIC DNA]</scope>
    <source>
        <strain evidence="20 21">S00198</strain>
    </source>
</reference>